<accession>A0A1G5IAV3</accession>
<sequence length="265" mass="30610">MQYQGTLAKMETEFATPIQYYLVFETSFINVNQLIGKRIALAFEGYQCLNCKKHKKIYRQGFCYDCFYSSPAVGDWIMRPELSTAHLGIADRDLDYETRVQVQPHVVYLALSSEVKVGVTRKSQIPTRWIDQGAWQAISVVEVPNRYLAGITEVALKNHFTDKTNWRKMLQHDVLERDLAAERLRVYDWLPDEVKPYFNPSLVEHYTMDYPVTQRPVKVTGLNLDKTPEYSGTLVGIQGQYLIFDDGTVFNVRGFEGYIVRLSIV</sequence>
<dbReference type="EMBL" id="FMVF01000009">
    <property type="protein sequence ID" value="SCY72448.1"/>
    <property type="molecule type" value="Genomic_DNA"/>
</dbReference>
<proteinExistence type="predicted"/>
<dbReference type="Proteomes" id="UP000199354">
    <property type="component" value="Unassembled WGS sequence"/>
</dbReference>
<dbReference type="RefSeq" id="WP_091143331.1">
    <property type="nucleotide sequence ID" value="NZ_FMVF01000009.1"/>
</dbReference>
<evidence type="ECO:0008006" key="3">
    <source>
        <dbReference type="Google" id="ProtNLM"/>
    </source>
</evidence>
<gene>
    <name evidence="1" type="ORF">SAMN02927903_02168</name>
</gene>
<evidence type="ECO:0000313" key="2">
    <source>
        <dbReference type="Proteomes" id="UP000199354"/>
    </source>
</evidence>
<dbReference type="OrthoDB" id="9775734at2"/>
<dbReference type="AlphaFoldDB" id="A0A1G5IAV3"/>
<name>A0A1G5IAV3_9FLAO</name>
<keyword evidence="2" id="KW-1185">Reference proteome</keyword>
<evidence type="ECO:0000313" key="1">
    <source>
        <dbReference type="EMBL" id="SCY72448.1"/>
    </source>
</evidence>
<organism evidence="1 2">
    <name type="scientific">Flavobacterium caeni</name>
    <dbReference type="NCBI Taxonomy" id="490189"/>
    <lineage>
        <taxon>Bacteria</taxon>
        <taxon>Pseudomonadati</taxon>
        <taxon>Bacteroidota</taxon>
        <taxon>Flavobacteriia</taxon>
        <taxon>Flavobacteriales</taxon>
        <taxon>Flavobacteriaceae</taxon>
        <taxon>Flavobacterium</taxon>
    </lineage>
</organism>
<dbReference type="InterPro" id="IPR021246">
    <property type="entry name" value="DUF2797"/>
</dbReference>
<dbReference type="Pfam" id="PF10977">
    <property type="entry name" value="DUF2797"/>
    <property type="match status" value="1"/>
</dbReference>
<reference evidence="1 2" key="1">
    <citation type="submission" date="2016-10" db="EMBL/GenBank/DDBJ databases">
        <authorList>
            <person name="de Groot N.N."/>
        </authorList>
    </citation>
    <scope>NUCLEOTIDE SEQUENCE [LARGE SCALE GENOMIC DNA]</scope>
    <source>
        <strain evidence="1 2">CGMCC 1.7031</strain>
    </source>
</reference>
<dbReference type="STRING" id="490189.SAMN02927903_02168"/>
<protein>
    <recommendedName>
        <fullName evidence="3">DUF2797 domain-containing protein</fullName>
    </recommendedName>
</protein>